<evidence type="ECO:0000313" key="1">
    <source>
        <dbReference type="EMBL" id="CAG09752.1"/>
    </source>
</evidence>
<dbReference type="EMBL" id="CAAE01015008">
    <property type="protein sequence ID" value="CAG09752.1"/>
    <property type="molecule type" value="Genomic_DNA"/>
</dbReference>
<reference evidence="1" key="2">
    <citation type="submission" date="2004-02" db="EMBL/GenBank/DDBJ databases">
        <authorList>
            <consortium name="Genoscope"/>
            <consortium name="Whitehead Institute Centre for Genome Research"/>
        </authorList>
    </citation>
    <scope>NUCLEOTIDE SEQUENCE</scope>
</reference>
<sequence length="28" mass="2910">MAAEGCEEISGNGEFQDSSGSFIFLNAV</sequence>
<accession>Q4RPD0</accession>
<reference evidence="1" key="1">
    <citation type="journal article" date="2004" name="Nature">
        <title>Genome duplication in the teleost fish Tetraodon nigroviridis reveals the early vertebrate proto-karyotype.</title>
        <authorList>
            <person name="Jaillon O."/>
            <person name="Aury J.-M."/>
            <person name="Brunet F."/>
            <person name="Petit J.-L."/>
            <person name="Stange-Thomann N."/>
            <person name="Mauceli E."/>
            <person name="Bouneau L."/>
            <person name="Fischer C."/>
            <person name="Ozouf-Costaz C."/>
            <person name="Bernot A."/>
            <person name="Nicaud S."/>
            <person name="Jaffe D."/>
            <person name="Fisher S."/>
            <person name="Lutfalla G."/>
            <person name="Dossat C."/>
            <person name="Segurens B."/>
            <person name="Dasilva C."/>
            <person name="Salanoubat M."/>
            <person name="Levy M."/>
            <person name="Boudet N."/>
            <person name="Castellano S."/>
            <person name="Anthouard V."/>
            <person name="Jubin C."/>
            <person name="Castelli V."/>
            <person name="Katinka M."/>
            <person name="Vacherie B."/>
            <person name="Biemont C."/>
            <person name="Skalli Z."/>
            <person name="Cattolico L."/>
            <person name="Poulain J."/>
            <person name="De Berardinis V."/>
            <person name="Cruaud C."/>
            <person name="Duprat S."/>
            <person name="Brottier P."/>
            <person name="Coutanceau J.-P."/>
            <person name="Gouzy J."/>
            <person name="Parra G."/>
            <person name="Lardier G."/>
            <person name="Chapple C."/>
            <person name="McKernan K.J."/>
            <person name="McEwan P."/>
            <person name="Bosak S."/>
            <person name="Kellis M."/>
            <person name="Volff J.-N."/>
            <person name="Guigo R."/>
            <person name="Zody M.C."/>
            <person name="Mesirov J."/>
            <person name="Lindblad-Toh K."/>
            <person name="Birren B."/>
            <person name="Nusbaum C."/>
            <person name="Kahn D."/>
            <person name="Robinson-Rechavi M."/>
            <person name="Laudet V."/>
            <person name="Schachter V."/>
            <person name="Quetier F."/>
            <person name="Saurin W."/>
            <person name="Scarpelli C."/>
            <person name="Wincker P."/>
            <person name="Lander E.S."/>
            <person name="Weissenbach J."/>
            <person name="Roest Crollius H."/>
        </authorList>
    </citation>
    <scope>NUCLEOTIDE SEQUENCE [LARGE SCALE GENOMIC DNA]</scope>
</reference>
<proteinExistence type="predicted"/>
<protein>
    <submittedName>
        <fullName evidence="1">Chromosome 1 SCAF15008, whole genome shotgun sequence</fullName>
    </submittedName>
</protein>
<gene>
    <name evidence="1" type="ORF">GSTENG00031168001</name>
</gene>
<name>Q4RPD0_TETNG</name>
<dbReference type="KEGG" id="tng:GSTEN00031168G001"/>
<dbReference type="AlphaFoldDB" id="Q4RPD0"/>
<organism evidence="1">
    <name type="scientific">Tetraodon nigroviridis</name>
    <name type="common">Spotted green pufferfish</name>
    <name type="synonym">Chelonodon nigroviridis</name>
    <dbReference type="NCBI Taxonomy" id="99883"/>
    <lineage>
        <taxon>Eukaryota</taxon>
        <taxon>Metazoa</taxon>
        <taxon>Chordata</taxon>
        <taxon>Craniata</taxon>
        <taxon>Vertebrata</taxon>
        <taxon>Euteleostomi</taxon>
        <taxon>Actinopterygii</taxon>
        <taxon>Neopterygii</taxon>
        <taxon>Teleostei</taxon>
        <taxon>Neoteleostei</taxon>
        <taxon>Acanthomorphata</taxon>
        <taxon>Eupercaria</taxon>
        <taxon>Tetraodontiformes</taxon>
        <taxon>Tetradontoidea</taxon>
        <taxon>Tetraodontidae</taxon>
        <taxon>Tetraodon</taxon>
    </lineage>
</organism>